<dbReference type="SUPFAM" id="SSF51230">
    <property type="entry name" value="Single hybrid motif"/>
    <property type="match status" value="1"/>
</dbReference>
<accession>A0A0H5RAJ8</accession>
<organism evidence="10">
    <name type="scientific">Spongospora subterranea</name>
    <dbReference type="NCBI Taxonomy" id="70186"/>
    <lineage>
        <taxon>Eukaryota</taxon>
        <taxon>Sar</taxon>
        <taxon>Rhizaria</taxon>
        <taxon>Endomyxa</taxon>
        <taxon>Phytomyxea</taxon>
        <taxon>Plasmodiophorida</taxon>
        <taxon>Plasmodiophoridae</taxon>
        <taxon>Spongospora</taxon>
    </lineage>
</organism>
<dbReference type="Gene3D" id="3.40.50.10190">
    <property type="entry name" value="BRCT domain"/>
    <property type="match status" value="1"/>
</dbReference>
<evidence type="ECO:0000259" key="9">
    <source>
        <dbReference type="PROSITE" id="PS50969"/>
    </source>
</evidence>
<dbReference type="EC" id="3.1.3.16" evidence="2"/>
<protein>
    <recommendedName>
        <fullName evidence="2">protein-serine/threonine phosphatase</fullName>
        <ecNumber evidence="2">3.1.3.16</ecNumber>
    </recommendedName>
</protein>
<evidence type="ECO:0000256" key="2">
    <source>
        <dbReference type="ARBA" id="ARBA00013081"/>
    </source>
</evidence>
<comment type="catalytic activity">
    <reaction evidence="6">
        <text>O-phospho-L-threonyl-[protein] + H2O = L-threonyl-[protein] + phosphate</text>
        <dbReference type="Rhea" id="RHEA:47004"/>
        <dbReference type="Rhea" id="RHEA-COMP:11060"/>
        <dbReference type="Rhea" id="RHEA-COMP:11605"/>
        <dbReference type="ChEBI" id="CHEBI:15377"/>
        <dbReference type="ChEBI" id="CHEBI:30013"/>
        <dbReference type="ChEBI" id="CHEBI:43474"/>
        <dbReference type="ChEBI" id="CHEBI:61977"/>
        <dbReference type="EC" id="3.1.3.16"/>
    </reaction>
</comment>
<evidence type="ECO:0000256" key="7">
    <source>
        <dbReference type="SAM" id="MobiDB-lite"/>
    </source>
</evidence>
<sequence length="543" mass="60519">MDSDASIPLYPPRYRRGHLTQWQVKIGDMVRQGQVIGKMSQDQVSQALVHDIHSQHSGTVQELKAGVGDIIDSQSVIAILSSCRHLSDYKGLCTSCGADVSIARDNSGQPRTTLKVFGKQSLNVTKEGLECLKKSLGDELRSRRKLLLVLDLDHTLVHATVDPRAKACVDDKNTVEFRLSGRPHYVKLRPGTHSFLTNLHNYFDIQVFTWGVREYAERIVNALDPDGQVIKGRITARDDLEMELVNRRTPPQKQLERLIPVCRSMALIVDDSAGVWRDFRSNLIEIRKFIYFPIGCEYAHGRAGTSSFGAPDEVHGFEPAVLQNHEQDNVLAGIERILIQVHEQYFRSQNNTADVRKLLTDIKKQVLHGCEIAFTGIIPLGLDLQLSREVVVAQELGAVVVPDITLHTTHLIARSSASSTKIKEAGSIISRRQTAHALRHIVHIDWLSACAAHFVHVDEQEFNLGKYKSGDVSKVSHLDPSSIRVPDSPVTPPNLSAPSVEQDRNSKKRFRSGDSSASAESEGSADYHESDFERELDDFLTNS</sequence>
<keyword evidence="4" id="KW-0539">Nucleus</keyword>
<evidence type="ECO:0000256" key="5">
    <source>
        <dbReference type="ARBA" id="ARBA00047761"/>
    </source>
</evidence>
<dbReference type="PANTHER" id="PTHR23081:SF36">
    <property type="entry name" value="RNA POLYMERASE II SUBUNIT A C-TERMINAL DOMAIN PHOSPHATASE"/>
    <property type="match status" value="1"/>
</dbReference>
<dbReference type="InterPro" id="IPR023214">
    <property type="entry name" value="HAD_sf"/>
</dbReference>
<evidence type="ECO:0000313" key="10">
    <source>
        <dbReference type="EMBL" id="CRZ10796.1"/>
    </source>
</evidence>
<feature type="domain" description="BRCT" evidence="8">
    <location>
        <begin position="362"/>
        <end position="464"/>
    </location>
</feature>
<dbReference type="PANTHER" id="PTHR23081">
    <property type="entry name" value="RNA POLYMERASE II CTD PHOSPHATASE"/>
    <property type="match status" value="1"/>
</dbReference>
<dbReference type="SUPFAM" id="SSF52113">
    <property type="entry name" value="BRCT domain"/>
    <property type="match status" value="1"/>
</dbReference>
<comment type="catalytic activity">
    <reaction evidence="5">
        <text>O-phospho-L-seryl-[protein] + H2O = L-seryl-[protein] + phosphate</text>
        <dbReference type="Rhea" id="RHEA:20629"/>
        <dbReference type="Rhea" id="RHEA-COMP:9863"/>
        <dbReference type="Rhea" id="RHEA-COMP:11604"/>
        <dbReference type="ChEBI" id="CHEBI:15377"/>
        <dbReference type="ChEBI" id="CHEBI:29999"/>
        <dbReference type="ChEBI" id="CHEBI:43474"/>
        <dbReference type="ChEBI" id="CHEBI:83421"/>
        <dbReference type="EC" id="3.1.3.16"/>
    </reaction>
</comment>
<dbReference type="InterPro" id="IPR011053">
    <property type="entry name" value="Single_hybrid_motif"/>
</dbReference>
<comment type="subcellular location">
    <subcellularLocation>
        <location evidence="1">Nucleus</location>
    </subcellularLocation>
</comment>
<dbReference type="InterPro" id="IPR004274">
    <property type="entry name" value="FCP1_dom"/>
</dbReference>
<dbReference type="Gene3D" id="3.40.50.1000">
    <property type="entry name" value="HAD superfamily/HAD-like"/>
    <property type="match status" value="1"/>
</dbReference>
<dbReference type="InterPro" id="IPR036420">
    <property type="entry name" value="BRCT_dom_sf"/>
</dbReference>
<reference evidence="10" key="1">
    <citation type="submission" date="2015-04" db="EMBL/GenBank/DDBJ databases">
        <title>The genome sequence of the plant pathogenic Rhizarian Plasmodiophora brassicae reveals insights in its biotrophic life cycle and the origin of chitin synthesis.</title>
        <authorList>
            <person name="Schwelm A."/>
            <person name="Fogelqvist J."/>
            <person name="Knaust A."/>
            <person name="Julke S."/>
            <person name="Lilja T."/>
            <person name="Dhandapani V."/>
            <person name="Bonilla-Rosso G."/>
            <person name="Karlsson M."/>
            <person name="Shevchenko A."/>
            <person name="Choi S.R."/>
            <person name="Kim H.G."/>
            <person name="Park J.Y."/>
            <person name="Lim Y.P."/>
            <person name="Ludwig-Muller J."/>
            <person name="Dixelius C."/>
        </authorList>
    </citation>
    <scope>NUCLEOTIDE SEQUENCE</scope>
    <source>
        <tissue evidence="10">Potato root galls</tissue>
    </source>
</reference>
<dbReference type="PROSITE" id="PS50172">
    <property type="entry name" value="BRCT"/>
    <property type="match status" value="1"/>
</dbReference>
<proteinExistence type="predicted"/>
<evidence type="ECO:0000259" key="8">
    <source>
        <dbReference type="PROSITE" id="PS50172"/>
    </source>
</evidence>
<dbReference type="EMBL" id="HACM01010354">
    <property type="protein sequence ID" value="CRZ10796.1"/>
    <property type="molecule type" value="Transcribed_RNA"/>
</dbReference>
<evidence type="ECO:0000256" key="1">
    <source>
        <dbReference type="ARBA" id="ARBA00004123"/>
    </source>
</evidence>
<dbReference type="Gene3D" id="2.40.50.100">
    <property type="match status" value="1"/>
</dbReference>
<keyword evidence="3" id="KW-0378">Hydrolase</keyword>
<dbReference type="Pfam" id="PF00364">
    <property type="entry name" value="Biotin_lipoyl"/>
    <property type="match status" value="1"/>
</dbReference>
<feature type="compositionally biased region" description="Acidic residues" evidence="7">
    <location>
        <begin position="534"/>
        <end position="543"/>
    </location>
</feature>
<dbReference type="AlphaFoldDB" id="A0A0H5RAJ8"/>
<feature type="domain" description="FCP1 homology" evidence="9">
    <location>
        <begin position="141"/>
        <end position="311"/>
    </location>
</feature>
<feature type="region of interest" description="Disordered" evidence="7">
    <location>
        <begin position="478"/>
        <end position="543"/>
    </location>
</feature>
<dbReference type="SMART" id="SM00577">
    <property type="entry name" value="CPDc"/>
    <property type="match status" value="1"/>
</dbReference>
<dbReference type="GO" id="GO:0008420">
    <property type="term" value="F:RNA polymerase II CTD heptapeptide repeat phosphatase activity"/>
    <property type="evidence" value="ECO:0007669"/>
    <property type="project" value="InterPro"/>
</dbReference>
<dbReference type="CDD" id="cd17729">
    <property type="entry name" value="BRCT_CTDP1"/>
    <property type="match status" value="1"/>
</dbReference>
<evidence type="ECO:0000256" key="4">
    <source>
        <dbReference type="ARBA" id="ARBA00023242"/>
    </source>
</evidence>
<name>A0A0H5RAJ8_9EUKA</name>
<evidence type="ECO:0000256" key="3">
    <source>
        <dbReference type="ARBA" id="ARBA00022801"/>
    </source>
</evidence>
<dbReference type="InterPro" id="IPR039189">
    <property type="entry name" value="Fcp1"/>
</dbReference>
<dbReference type="GO" id="GO:0005634">
    <property type="term" value="C:nucleus"/>
    <property type="evidence" value="ECO:0007669"/>
    <property type="project" value="UniProtKB-SubCell"/>
</dbReference>
<dbReference type="CDD" id="cd07521">
    <property type="entry name" value="HAD_FCP1-like"/>
    <property type="match status" value="1"/>
</dbReference>
<dbReference type="PROSITE" id="PS50969">
    <property type="entry name" value="FCP1"/>
    <property type="match status" value="1"/>
</dbReference>
<dbReference type="InterPro" id="IPR001357">
    <property type="entry name" value="BRCT_dom"/>
</dbReference>
<dbReference type="InterPro" id="IPR036412">
    <property type="entry name" value="HAD-like_sf"/>
</dbReference>
<evidence type="ECO:0000256" key="6">
    <source>
        <dbReference type="ARBA" id="ARBA00048336"/>
    </source>
</evidence>
<dbReference type="SUPFAM" id="SSF56784">
    <property type="entry name" value="HAD-like"/>
    <property type="match status" value="1"/>
</dbReference>
<dbReference type="Pfam" id="PF03031">
    <property type="entry name" value="NIF"/>
    <property type="match status" value="1"/>
</dbReference>
<dbReference type="InterPro" id="IPR000089">
    <property type="entry name" value="Biotin_lipoyl"/>
</dbReference>
<feature type="compositionally biased region" description="Low complexity" evidence="7">
    <location>
        <begin position="513"/>
        <end position="524"/>
    </location>
</feature>